<sequence>MDSLAITDHGVMYGAIEFYLAAREAGIKPIIGCEVYLAPNSRFSRNASDKNNYHLILLAKNQTGYHNLIQLTTKANLEGFYYKPRVDKELLEQHHQGLIALSGCIAGEIPRLVLNGRLEEAKQAALWYKQTFGDFYLEIQRHPIAELEQINQALISMSDELDIPLVATNDVHYINQEDASAHDLLMCIGTNSSIYDDKRIKMAGDFYYLKSPQEMAELY</sequence>
<dbReference type="Pfam" id="PF02811">
    <property type="entry name" value="PHP"/>
    <property type="match status" value="1"/>
</dbReference>
<dbReference type="Gene3D" id="3.20.20.140">
    <property type="entry name" value="Metal-dependent hydrolases"/>
    <property type="match status" value="1"/>
</dbReference>
<reference evidence="2" key="1">
    <citation type="journal article" date="2014" name="Front. Microbiol.">
        <title>High frequency of phylogenetically diverse reductive dehalogenase-homologous genes in deep subseafloor sedimentary metagenomes.</title>
        <authorList>
            <person name="Kawai M."/>
            <person name="Futagami T."/>
            <person name="Toyoda A."/>
            <person name="Takaki Y."/>
            <person name="Nishi S."/>
            <person name="Hori S."/>
            <person name="Arai W."/>
            <person name="Tsubouchi T."/>
            <person name="Morono Y."/>
            <person name="Uchiyama I."/>
            <person name="Ito T."/>
            <person name="Fujiyama A."/>
            <person name="Inagaki F."/>
            <person name="Takami H."/>
        </authorList>
    </citation>
    <scope>NUCLEOTIDE SEQUENCE</scope>
    <source>
        <strain evidence="2">Expedition CK06-06</strain>
    </source>
</reference>
<dbReference type="InterPro" id="IPR004013">
    <property type="entry name" value="PHP_dom"/>
</dbReference>
<comment type="caution">
    <text evidence="2">The sequence shown here is derived from an EMBL/GenBank/DDBJ whole genome shotgun (WGS) entry which is preliminary data.</text>
</comment>
<evidence type="ECO:0000259" key="1">
    <source>
        <dbReference type="Pfam" id="PF02811"/>
    </source>
</evidence>
<dbReference type="PANTHER" id="PTHR32294">
    <property type="entry name" value="DNA POLYMERASE III SUBUNIT ALPHA"/>
    <property type="match status" value="1"/>
</dbReference>
<name>X1PWM7_9ZZZZ</name>
<gene>
    <name evidence="2" type="ORF">S06H3_46731</name>
</gene>
<dbReference type="EMBL" id="BARV01029290">
    <property type="protein sequence ID" value="GAI43265.1"/>
    <property type="molecule type" value="Genomic_DNA"/>
</dbReference>
<evidence type="ECO:0000313" key="2">
    <source>
        <dbReference type="EMBL" id="GAI43265.1"/>
    </source>
</evidence>
<accession>X1PWM7</accession>
<dbReference type="AlphaFoldDB" id="X1PWM7"/>
<dbReference type="SUPFAM" id="SSF89550">
    <property type="entry name" value="PHP domain-like"/>
    <property type="match status" value="1"/>
</dbReference>
<proteinExistence type="predicted"/>
<organism evidence="2">
    <name type="scientific">marine sediment metagenome</name>
    <dbReference type="NCBI Taxonomy" id="412755"/>
    <lineage>
        <taxon>unclassified sequences</taxon>
        <taxon>metagenomes</taxon>
        <taxon>ecological metagenomes</taxon>
    </lineage>
</organism>
<dbReference type="CDD" id="cd12113">
    <property type="entry name" value="PHP_PolIIIA_DnaE3"/>
    <property type="match status" value="1"/>
</dbReference>
<protein>
    <recommendedName>
        <fullName evidence="1">PHP domain-containing protein</fullName>
    </recommendedName>
</protein>
<feature type="domain" description="PHP" evidence="1">
    <location>
        <begin position="1"/>
        <end position="142"/>
    </location>
</feature>
<dbReference type="InterPro" id="IPR016195">
    <property type="entry name" value="Pol/histidinol_Pase-like"/>
</dbReference>
<dbReference type="InterPro" id="IPR004805">
    <property type="entry name" value="DnaE2/DnaE/PolC"/>
</dbReference>
<feature type="non-terminal residue" evidence="2">
    <location>
        <position position="219"/>
    </location>
</feature>
<dbReference type="GO" id="GO:0006260">
    <property type="term" value="P:DNA replication"/>
    <property type="evidence" value="ECO:0007669"/>
    <property type="project" value="InterPro"/>
</dbReference>
<dbReference type="PANTHER" id="PTHR32294:SF0">
    <property type="entry name" value="DNA POLYMERASE III SUBUNIT ALPHA"/>
    <property type="match status" value="1"/>
</dbReference>
<dbReference type="GO" id="GO:0008408">
    <property type="term" value="F:3'-5' exonuclease activity"/>
    <property type="evidence" value="ECO:0007669"/>
    <property type="project" value="InterPro"/>
</dbReference>